<dbReference type="Pfam" id="PF03004">
    <property type="entry name" value="Transposase_24"/>
    <property type="match status" value="1"/>
</dbReference>
<dbReference type="AlphaFoldDB" id="A0A843X7J8"/>
<organism evidence="1 2">
    <name type="scientific">Colocasia esculenta</name>
    <name type="common">Wild taro</name>
    <name type="synonym">Arum esculentum</name>
    <dbReference type="NCBI Taxonomy" id="4460"/>
    <lineage>
        <taxon>Eukaryota</taxon>
        <taxon>Viridiplantae</taxon>
        <taxon>Streptophyta</taxon>
        <taxon>Embryophyta</taxon>
        <taxon>Tracheophyta</taxon>
        <taxon>Spermatophyta</taxon>
        <taxon>Magnoliopsida</taxon>
        <taxon>Liliopsida</taxon>
        <taxon>Araceae</taxon>
        <taxon>Aroideae</taxon>
        <taxon>Colocasieae</taxon>
        <taxon>Colocasia</taxon>
    </lineage>
</organism>
<comment type="caution">
    <text evidence="1">The sequence shown here is derived from an EMBL/GenBank/DDBJ whole genome shotgun (WGS) entry which is preliminary data.</text>
</comment>
<dbReference type="EMBL" id="NMUH01006320">
    <property type="protein sequence ID" value="MQM15004.1"/>
    <property type="molecule type" value="Genomic_DNA"/>
</dbReference>
<dbReference type="Proteomes" id="UP000652761">
    <property type="component" value="Unassembled WGS sequence"/>
</dbReference>
<protein>
    <submittedName>
        <fullName evidence="1">Uncharacterized protein</fullName>
    </submittedName>
</protein>
<proteinExistence type="predicted"/>
<gene>
    <name evidence="1" type="ORF">Taro_047940</name>
</gene>
<dbReference type="InterPro" id="IPR004252">
    <property type="entry name" value="Probable_transposase_24"/>
</dbReference>
<evidence type="ECO:0000313" key="2">
    <source>
        <dbReference type="Proteomes" id="UP000652761"/>
    </source>
</evidence>
<name>A0A843X7J8_COLES</name>
<accession>A0A843X7J8</accession>
<reference evidence="1" key="1">
    <citation type="submission" date="2017-07" db="EMBL/GenBank/DDBJ databases">
        <title>Taro Niue Genome Assembly and Annotation.</title>
        <authorList>
            <person name="Atibalentja N."/>
            <person name="Keating K."/>
            <person name="Fields C.J."/>
        </authorList>
    </citation>
    <scope>NUCLEOTIDE SEQUENCE</scope>
    <source>
        <strain evidence="1">Niue_2</strain>
        <tissue evidence="1">Leaf</tissue>
    </source>
</reference>
<keyword evidence="2" id="KW-1185">Reference proteome</keyword>
<evidence type="ECO:0000313" key="1">
    <source>
        <dbReference type="EMBL" id="MQM15004.1"/>
    </source>
</evidence>
<sequence>MSYRRGQTNIHQLSNDFVQKQGRHPTRLEIFQMTQSRIAPNGSVLWSNEQSRQMMDQMTQLMNPTPLDESDGTAHLAVLSPEEAFRQVFGRDRPGRI</sequence>